<accession>A0AAQ3JZQ0</accession>
<evidence type="ECO:0000256" key="1">
    <source>
        <dbReference type="ARBA" id="ARBA00006955"/>
    </source>
</evidence>
<dbReference type="Pfam" id="PF00134">
    <property type="entry name" value="Cyclin_N"/>
    <property type="match status" value="1"/>
</dbReference>
<protein>
    <submittedName>
        <fullName evidence="8">Cyclin-A2-1-like</fullName>
    </submittedName>
</protein>
<keyword evidence="2" id="KW-0132">Cell division</keyword>
<dbReference type="FunFam" id="1.10.472.10:FF:000167">
    <property type="entry name" value="Mitotic cyclin 6"/>
    <property type="match status" value="1"/>
</dbReference>
<evidence type="ECO:0000259" key="7">
    <source>
        <dbReference type="SMART" id="SM01332"/>
    </source>
</evidence>
<dbReference type="Gene3D" id="1.10.472.10">
    <property type="entry name" value="Cyclin-like"/>
    <property type="match status" value="2"/>
</dbReference>
<dbReference type="PIRSF" id="PIRSF001771">
    <property type="entry name" value="Cyclin_A_B_D_E"/>
    <property type="match status" value="1"/>
</dbReference>
<dbReference type="GO" id="GO:0044772">
    <property type="term" value="P:mitotic cell cycle phase transition"/>
    <property type="evidence" value="ECO:0007669"/>
    <property type="project" value="InterPro"/>
</dbReference>
<dbReference type="InterPro" id="IPR039361">
    <property type="entry name" value="Cyclin"/>
</dbReference>
<name>A0AAQ3JZQ0_9LILI</name>
<feature type="domain" description="Cyclin-like" evidence="6">
    <location>
        <begin position="282"/>
        <end position="366"/>
    </location>
</feature>
<dbReference type="EMBL" id="CP136891">
    <property type="protein sequence ID" value="WOK99243.1"/>
    <property type="molecule type" value="Genomic_DNA"/>
</dbReference>
<keyword evidence="9" id="KW-1185">Reference proteome</keyword>
<dbReference type="GO" id="GO:0016538">
    <property type="term" value="F:cyclin-dependent protein serine/threonine kinase regulator activity"/>
    <property type="evidence" value="ECO:0007669"/>
    <property type="project" value="InterPro"/>
</dbReference>
<dbReference type="SMART" id="SM01332">
    <property type="entry name" value="Cyclin_C"/>
    <property type="match status" value="1"/>
</dbReference>
<dbReference type="InterPro" id="IPR006671">
    <property type="entry name" value="Cyclin_N"/>
</dbReference>
<keyword evidence="3 5" id="KW-0195">Cyclin</keyword>
<dbReference type="InterPro" id="IPR046965">
    <property type="entry name" value="Cyclin_A/B-like"/>
</dbReference>
<evidence type="ECO:0000313" key="9">
    <source>
        <dbReference type="Proteomes" id="UP001327560"/>
    </source>
</evidence>
<dbReference type="SMART" id="SM00385">
    <property type="entry name" value="CYCLIN"/>
    <property type="match status" value="2"/>
</dbReference>
<reference evidence="8 9" key="1">
    <citation type="submission" date="2023-10" db="EMBL/GenBank/DDBJ databases">
        <title>Chromosome-scale genome assembly provides insights into flower coloration mechanisms of Canna indica.</title>
        <authorList>
            <person name="Li C."/>
        </authorList>
    </citation>
    <scope>NUCLEOTIDE SEQUENCE [LARGE SCALE GENOMIC DNA]</scope>
    <source>
        <tissue evidence="8">Flower</tissue>
    </source>
</reference>
<dbReference type="InterPro" id="IPR048258">
    <property type="entry name" value="Cyclins_cyclin-box"/>
</dbReference>
<evidence type="ECO:0000256" key="5">
    <source>
        <dbReference type="RuleBase" id="RU000383"/>
    </source>
</evidence>
<dbReference type="FunFam" id="1.10.472.10:FF:000013">
    <property type="entry name" value="Cyclin A1"/>
    <property type="match status" value="1"/>
</dbReference>
<dbReference type="GO" id="GO:0051301">
    <property type="term" value="P:cell division"/>
    <property type="evidence" value="ECO:0007669"/>
    <property type="project" value="UniProtKB-KW"/>
</dbReference>
<dbReference type="AlphaFoldDB" id="A0AAQ3JZQ0"/>
<evidence type="ECO:0000256" key="4">
    <source>
        <dbReference type="ARBA" id="ARBA00023306"/>
    </source>
</evidence>
<feature type="domain" description="Cyclin C-terminal" evidence="7">
    <location>
        <begin position="375"/>
        <end position="498"/>
    </location>
</feature>
<dbReference type="InterPro" id="IPR013763">
    <property type="entry name" value="Cyclin-like_dom"/>
</dbReference>
<dbReference type="CDD" id="cd20506">
    <property type="entry name" value="CYCLIN_AtCycA-like_rpt2"/>
    <property type="match status" value="1"/>
</dbReference>
<evidence type="ECO:0000313" key="8">
    <source>
        <dbReference type="EMBL" id="WOK99243.1"/>
    </source>
</evidence>
<organism evidence="8 9">
    <name type="scientific">Canna indica</name>
    <name type="common">Indian-shot</name>
    <dbReference type="NCBI Taxonomy" id="4628"/>
    <lineage>
        <taxon>Eukaryota</taxon>
        <taxon>Viridiplantae</taxon>
        <taxon>Streptophyta</taxon>
        <taxon>Embryophyta</taxon>
        <taxon>Tracheophyta</taxon>
        <taxon>Spermatophyta</taxon>
        <taxon>Magnoliopsida</taxon>
        <taxon>Liliopsida</taxon>
        <taxon>Zingiberales</taxon>
        <taxon>Cannaceae</taxon>
        <taxon>Canna</taxon>
    </lineage>
</organism>
<evidence type="ECO:0000259" key="6">
    <source>
        <dbReference type="SMART" id="SM00385"/>
    </source>
</evidence>
<evidence type="ECO:0000256" key="3">
    <source>
        <dbReference type="ARBA" id="ARBA00023127"/>
    </source>
</evidence>
<gene>
    <name evidence="8" type="ORF">Cni_G07955</name>
</gene>
<sequence>MCLAMNKEGSVRTISEVPCGRITRSRAAAHVLKDKDLPPVPSISNPVKKQTKHGISKRAAFDENSHVASYTTLKCKKRAVLKDVSNVCSQNSSRQWKPAGKVQHSAVQRGRLAPSKMKRCSNSKASILAPCGNVPTYNDVEHKMIEEVQKVGLTESKDPCSFAEVSNSLVANNESIRLGESPCTSSLFEENHFSESHEPMNHANNGFVDNAKVKLYDDLEGSSMLDFIDIDTDHTNPQKCCTYASDIYTNLRVAELIWRPIPNYMETLQQDITESMRGILIDWLVEVSEEFKLVPDTLYLTIYMIDRFLSQNCIERRRLQLLGITCMLIASKYEEICTPRVKEFCFITDDTYTIAEVLKMESQVLGSLGFQLSVPTTKTFLRRFLYAAHALDKVPSLALGYMANYLAELTLVEYSFIKFLPSVIAASAVFLARWTMDQSNHPWNSTLEYYTSYKSLDLKEAVLALHELQMNSRGCKLNAVREKYKQDKFENVATLTSPSPLDSLF</sequence>
<dbReference type="InterPro" id="IPR004367">
    <property type="entry name" value="Cyclin_C-dom"/>
</dbReference>
<proteinExistence type="inferred from homology"/>
<dbReference type="InterPro" id="IPR036915">
    <property type="entry name" value="Cyclin-like_sf"/>
</dbReference>
<feature type="domain" description="Cyclin-like" evidence="6">
    <location>
        <begin position="379"/>
        <end position="467"/>
    </location>
</feature>
<dbReference type="Pfam" id="PF02984">
    <property type="entry name" value="Cyclin_C"/>
    <property type="match status" value="1"/>
</dbReference>
<dbReference type="PANTHER" id="PTHR10177">
    <property type="entry name" value="CYCLINS"/>
    <property type="match status" value="1"/>
</dbReference>
<dbReference type="PROSITE" id="PS00292">
    <property type="entry name" value="CYCLINS"/>
    <property type="match status" value="1"/>
</dbReference>
<comment type="similarity">
    <text evidence="1">Belongs to the cyclin family. Cyclin AB subfamily.</text>
</comment>
<keyword evidence="4" id="KW-0131">Cell cycle</keyword>
<evidence type="ECO:0000256" key="2">
    <source>
        <dbReference type="ARBA" id="ARBA00022618"/>
    </source>
</evidence>
<dbReference type="Proteomes" id="UP001327560">
    <property type="component" value="Chromosome 2"/>
</dbReference>
<dbReference type="SUPFAM" id="SSF47954">
    <property type="entry name" value="Cyclin-like"/>
    <property type="match status" value="2"/>
</dbReference>